<comment type="caution">
    <text evidence="2">The sequence shown here is derived from an EMBL/GenBank/DDBJ whole genome shotgun (WGS) entry which is preliminary data.</text>
</comment>
<proteinExistence type="predicted"/>
<keyword evidence="3" id="KW-1185">Reference proteome</keyword>
<evidence type="ECO:0000313" key="2">
    <source>
        <dbReference type="EMBL" id="KAK3900732.1"/>
    </source>
</evidence>
<dbReference type="Proteomes" id="UP001303889">
    <property type="component" value="Unassembled WGS sequence"/>
</dbReference>
<gene>
    <name evidence="2" type="ORF">C8A05DRAFT_35623</name>
</gene>
<reference evidence="2" key="1">
    <citation type="journal article" date="2023" name="Mol. Phylogenet. Evol.">
        <title>Genome-scale phylogeny and comparative genomics of the fungal order Sordariales.</title>
        <authorList>
            <person name="Hensen N."/>
            <person name="Bonometti L."/>
            <person name="Westerberg I."/>
            <person name="Brannstrom I.O."/>
            <person name="Guillou S."/>
            <person name="Cros-Aarteil S."/>
            <person name="Calhoun S."/>
            <person name="Haridas S."/>
            <person name="Kuo A."/>
            <person name="Mondo S."/>
            <person name="Pangilinan J."/>
            <person name="Riley R."/>
            <person name="LaButti K."/>
            <person name="Andreopoulos B."/>
            <person name="Lipzen A."/>
            <person name="Chen C."/>
            <person name="Yan M."/>
            <person name="Daum C."/>
            <person name="Ng V."/>
            <person name="Clum A."/>
            <person name="Steindorff A."/>
            <person name="Ohm R.A."/>
            <person name="Martin F."/>
            <person name="Silar P."/>
            <person name="Natvig D.O."/>
            <person name="Lalanne C."/>
            <person name="Gautier V."/>
            <person name="Ament-Velasquez S.L."/>
            <person name="Kruys A."/>
            <person name="Hutchinson M.I."/>
            <person name="Powell A.J."/>
            <person name="Barry K."/>
            <person name="Miller A.N."/>
            <person name="Grigoriev I.V."/>
            <person name="Debuchy R."/>
            <person name="Gladieux P."/>
            <person name="Hiltunen Thoren M."/>
            <person name="Johannesson H."/>
        </authorList>
    </citation>
    <scope>NUCLEOTIDE SEQUENCE</scope>
    <source>
        <strain evidence="2">CBS 103.79</strain>
    </source>
</reference>
<accession>A0AAN6MIG4</accession>
<reference evidence="2" key="2">
    <citation type="submission" date="2023-05" db="EMBL/GenBank/DDBJ databases">
        <authorList>
            <consortium name="Lawrence Berkeley National Laboratory"/>
            <person name="Steindorff A."/>
            <person name="Hensen N."/>
            <person name="Bonometti L."/>
            <person name="Westerberg I."/>
            <person name="Brannstrom I.O."/>
            <person name="Guillou S."/>
            <person name="Cros-Aarteil S."/>
            <person name="Calhoun S."/>
            <person name="Haridas S."/>
            <person name="Kuo A."/>
            <person name="Mondo S."/>
            <person name="Pangilinan J."/>
            <person name="Riley R."/>
            <person name="Labutti K."/>
            <person name="Andreopoulos B."/>
            <person name="Lipzen A."/>
            <person name="Chen C."/>
            <person name="Yanf M."/>
            <person name="Daum C."/>
            <person name="Ng V."/>
            <person name="Clum A."/>
            <person name="Ohm R."/>
            <person name="Martin F."/>
            <person name="Silar P."/>
            <person name="Natvig D."/>
            <person name="Lalanne C."/>
            <person name="Gautier V."/>
            <person name="Ament-Velasquez S.L."/>
            <person name="Kruys A."/>
            <person name="Hutchinson M.I."/>
            <person name="Powell A.J."/>
            <person name="Barry K."/>
            <person name="Miller A.N."/>
            <person name="Grigoriev I.V."/>
            <person name="Debuchy R."/>
            <person name="Gladieux P."/>
            <person name="Thoren M.H."/>
            <person name="Johannesson H."/>
        </authorList>
    </citation>
    <scope>NUCLEOTIDE SEQUENCE</scope>
    <source>
        <strain evidence="2">CBS 103.79</strain>
    </source>
</reference>
<feature type="region of interest" description="Disordered" evidence="1">
    <location>
        <begin position="169"/>
        <end position="189"/>
    </location>
</feature>
<evidence type="ECO:0000256" key="1">
    <source>
        <dbReference type="SAM" id="MobiDB-lite"/>
    </source>
</evidence>
<evidence type="ECO:0000313" key="3">
    <source>
        <dbReference type="Proteomes" id="UP001303889"/>
    </source>
</evidence>
<name>A0AAN6MIG4_9PEZI</name>
<sequence length="574" mass="62075">MGFQIIMAYGGSSLVNSDIKATLQSDITWQVGASYSPEVCNGAYYALELGLGVTISLTNPLPGWGSSQNYTVLPHETVSLVGLTCVPWNTSGSASTRRSVVGGAAEAWAVEGRGSSGSSGSSLSRRGFVDSLFPDGFGSMISCPTDIYTPTGDCNVKVGDYSGDYANEYSGVSARDDAPTDGNEDATPNEPGLAARMLAKRVTNKPQFDFCIKPDIRNQPVGIIAPVRVSKISFHSSGDMLNRKNGYSLATFLSYGPLNPSDCDDYSFGQIATPAASQSLDFASEHVLEWQILKRFLTNSPQLSPLSAAKRANPAASGFKKGQVVVKDPTDQTSTGRGEATWKYCSYMWFWWSTIPGVPQRSYAGLTGSPINLVNQAFPNKKNYVSELQLLSKEANNLKERIWGEGEIRDPNDMRAYITSSKPDDVHKAINYCKQVMFAVKYMQIPAVATLLATQATRVGTYFDDVETLLAQLPKDAAYNSATYQPLGLGNAWRKYVYATHSEANARQSKFLKDWVGELVTTHLGTTSNNAGGGQQSGGVQTNPAIIKRVQALQAAYANFLQTPWANPFPATWA</sequence>
<dbReference type="EMBL" id="MU855643">
    <property type="protein sequence ID" value="KAK3900732.1"/>
    <property type="molecule type" value="Genomic_DNA"/>
</dbReference>
<dbReference type="AlphaFoldDB" id="A0AAN6MIG4"/>
<organism evidence="2 3">
    <name type="scientific">Staphylotrichum tortipilum</name>
    <dbReference type="NCBI Taxonomy" id="2831512"/>
    <lineage>
        <taxon>Eukaryota</taxon>
        <taxon>Fungi</taxon>
        <taxon>Dikarya</taxon>
        <taxon>Ascomycota</taxon>
        <taxon>Pezizomycotina</taxon>
        <taxon>Sordariomycetes</taxon>
        <taxon>Sordariomycetidae</taxon>
        <taxon>Sordariales</taxon>
        <taxon>Chaetomiaceae</taxon>
        <taxon>Staphylotrichum</taxon>
    </lineage>
</organism>
<protein>
    <submittedName>
        <fullName evidence="2">Uncharacterized protein</fullName>
    </submittedName>
</protein>